<keyword evidence="4 11" id="KW-0813">Transport</keyword>
<evidence type="ECO:0000256" key="1">
    <source>
        <dbReference type="ARBA" id="ARBA00004651"/>
    </source>
</evidence>
<dbReference type="Pfam" id="PF03840">
    <property type="entry name" value="SecG"/>
    <property type="match status" value="1"/>
</dbReference>
<comment type="similarity">
    <text evidence="2 11">Belongs to the SecG family.</text>
</comment>
<keyword evidence="9 11" id="KW-0811">Translocation</keyword>
<evidence type="ECO:0000256" key="12">
    <source>
        <dbReference type="SAM" id="MobiDB-lite"/>
    </source>
</evidence>
<dbReference type="InterPro" id="IPR004692">
    <property type="entry name" value="SecG"/>
</dbReference>
<sequence>MHTILVMVHLFLSIGLIGLILIQHGKGADAGAAFGSGASATVFGAQGSANFLSRTTGVLALLFFVTSLTLAWMALNTARDSGLMVDVPAEQAQEIPPAQSDLPEVPVSNSDVPVVPQSNAGAADVPAVEAPAAAGQGDAVKEPAKPE</sequence>
<keyword evidence="8 11" id="KW-1133">Transmembrane helix</keyword>
<keyword evidence="5 11" id="KW-1003">Cell membrane</keyword>
<accession>A0A7U6JHW5</accession>
<dbReference type="PANTHER" id="PTHR34182">
    <property type="entry name" value="PROTEIN-EXPORT MEMBRANE PROTEIN SECG"/>
    <property type="match status" value="1"/>
</dbReference>
<dbReference type="Proteomes" id="UP000031631">
    <property type="component" value="Chromosome"/>
</dbReference>
<evidence type="ECO:0000256" key="5">
    <source>
        <dbReference type="ARBA" id="ARBA00022475"/>
    </source>
</evidence>
<dbReference type="GO" id="GO:0009306">
    <property type="term" value="P:protein secretion"/>
    <property type="evidence" value="ECO:0007669"/>
    <property type="project" value="UniProtKB-UniRule"/>
</dbReference>
<dbReference type="GO" id="GO:0005886">
    <property type="term" value="C:plasma membrane"/>
    <property type="evidence" value="ECO:0007669"/>
    <property type="project" value="UniProtKB-SubCell"/>
</dbReference>
<evidence type="ECO:0000256" key="10">
    <source>
        <dbReference type="ARBA" id="ARBA00023136"/>
    </source>
</evidence>
<evidence type="ECO:0000256" key="7">
    <source>
        <dbReference type="ARBA" id="ARBA00022927"/>
    </source>
</evidence>
<comment type="caution">
    <text evidence="11">Lacks conserved residue(s) required for the propagation of feature annotation.</text>
</comment>
<evidence type="ECO:0000256" key="11">
    <source>
        <dbReference type="RuleBase" id="RU365087"/>
    </source>
</evidence>
<dbReference type="EMBL" id="AP012273">
    <property type="protein sequence ID" value="BAO44138.1"/>
    <property type="molecule type" value="Genomic_DNA"/>
</dbReference>
<feature type="region of interest" description="Disordered" evidence="12">
    <location>
        <begin position="92"/>
        <end position="147"/>
    </location>
</feature>
<organism evidence="13 14">
    <name type="scientific">Thiolapillus brandeum</name>
    <dbReference type="NCBI Taxonomy" id="1076588"/>
    <lineage>
        <taxon>Bacteria</taxon>
        <taxon>Pseudomonadati</taxon>
        <taxon>Pseudomonadota</taxon>
        <taxon>Gammaproteobacteria</taxon>
        <taxon>Chromatiales</taxon>
        <taxon>Sedimenticolaceae</taxon>
        <taxon>Thiolapillus</taxon>
    </lineage>
</organism>
<proteinExistence type="inferred from homology"/>
<comment type="subcellular location">
    <subcellularLocation>
        <location evidence="1 11">Cell membrane</location>
        <topology evidence="1 11">Multi-pass membrane protein</topology>
    </subcellularLocation>
</comment>
<evidence type="ECO:0000256" key="3">
    <source>
        <dbReference type="ARBA" id="ARBA00017876"/>
    </source>
</evidence>
<dbReference type="AlphaFoldDB" id="A0A7U6JHW5"/>
<dbReference type="OrthoDB" id="9813947at2"/>
<reference evidence="13 14" key="1">
    <citation type="journal article" date="2014" name="PLoS ONE">
        <title>Physiological and genomic features of a novel sulfur-oxidizing gammaproteobacterium belonging to a previously uncultivated symbiotic lineage isolated from a hydrothermal vent.</title>
        <authorList>
            <person name="Nunoura T."/>
            <person name="Takaki Y."/>
            <person name="Kazama H."/>
            <person name="Kakuta J."/>
            <person name="Shimamura S."/>
            <person name="Makita H."/>
            <person name="Hirai M."/>
            <person name="Miyazaki M."/>
            <person name="Takai K."/>
        </authorList>
    </citation>
    <scope>NUCLEOTIDE SEQUENCE [LARGE SCALE GENOMIC DNA]</scope>
    <source>
        <strain evidence="13 14">Hiromi1</strain>
    </source>
</reference>
<dbReference type="GO" id="GO:0015450">
    <property type="term" value="F:protein-transporting ATPase activity"/>
    <property type="evidence" value="ECO:0007669"/>
    <property type="project" value="UniProtKB-UniRule"/>
</dbReference>
<evidence type="ECO:0000313" key="14">
    <source>
        <dbReference type="Proteomes" id="UP000031631"/>
    </source>
</evidence>
<evidence type="ECO:0000256" key="9">
    <source>
        <dbReference type="ARBA" id="ARBA00023010"/>
    </source>
</evidence>
<dbReference type="KEGG" id="tbn:TBH_C1213"/>
<comment type="function">
    <text evidence="11">Involved in protein export. Participates in an early event of protein translocation.</text>
</comment>
<dbReference type="GO" id="GO:0065002">
    <property type="term" value="P:intracellular protein transmembrane transport"/>
    <property type="evidence" value="ECO:0007669"/>
    <property type="project" value="TreeGrafter"/>
</dbReference>
<keyword evidence="14" id="KW-1185">Reference proteome</keyword>
<keyword evidence="6 11" id="KW-0812">Transmembrane</keyword>
<name>A0A7U6JHW5_9GAMM</name>
<evidence type="ECO:0000256" key="4">
    <source>
        <dbReference type="ARBA" id="ARBA00022448"/>
    </source>
</evidence>
<evidence type="ECO:0000256" key="8">
    <source>
        <dbReference type="ARBA" id="ARBA00022989"/>
    </source>
</evidence>
<evidence type="ECO:0000256" key="6">
    <source>
        <dbReference type="ARBA" id="ARBA00022692"/>
    </source>
</evidence>
<dbReference type="PANTHER" id="PTHR34182:SF1">
    <property type="entry name" value="PROTEIN-EXPORT MEMBRANE PROTEIN SECG"/>
    <property type="match status" value="1"/>
</dbReference>
<keyword evidence="10 11" id="KW-0472">Membrane</keyword>
<feature type="compositionally biased region" description="Low complexity" evidence="12">
    <location>
        <begin position="105"/>
        <end position="138"/>
    </location>
</feature>
<dbReference type="GO" id="GO:0043952">
    <property type="term" value="P:protein transport by the Sec complex"/>
    <property type="evidence" value="ECO:0007669"/>
    <property type="project" value="TreeGrafter"/>
</dbReference>
<protein>
    <recommendedName>
        <fullName evidence="3 11">Protein-export membrane protein SecG</fullName>
    </recommendedName>
</protein>
<evidence type="ECO:0000313" key="13">
    <source>
        <dbReference type="EMBL" id="BAO44138.1"/>
    </source>
</evidence>
<gene>
    <name evidence="13" type="ORF">TBH_C1213</name>
</gene>
<dbReference type="PRINTS" id="PR01651">
    <property type="entry name" value="SECGEXPORT"/>
</dbReference>
<keyword evidence="7 11" id="KW-0653">Protein transport</keyword>
<feature type="transmembrane region" description="Helical" evidence="11">
    <location>
        <begin position="56"/>
        <end position="75"/>
    </location>
</feature>
<evidence type="ECO:0000256" key="2">
    <source>
        <dbReference type="ARBA" id="ARBA00008445"/>
    </source>
</evidence>
<dbReference type="NCBIfam" id="TIGR00810">
    <property type="entry name" value="secG"/>
    <property type="match status" value="1"/>
</dbReference>
<dbReference type="RefSeq" id="WP_041066626.1">
    <property type="nucleotide sequence ID" value="NZ_AP012273.1"/>
</dbReference>